<organism evidence="2 3">
    <name type="scientific">Aureimonas populi</name>
    <dbReference type="NCBI Taxonomy" id="1701758"/>
    <lineage>
        <taxon>Bacteria</taxon>
        <taxon>Pseudomonadati</taxon>
        <taxon>Pseudomonadota</taxon>
        <taxon>Alphaproteobacteria</taxon>
        <taxon>Hyphomicrobiales</taxon>
        <taxon>Aurantimonadaceae</taxon>
        <taxon>Aureimonas</taxon>
    </lineage>
</organism>
<feature type="transmembrane region" description="Helical" evidence="1">
    <location>
        <begin position="49"/>
        <end position="69"/>
    </location>
</feature>
<protein>
    <submittedName>
        <fullName evidence="2">DUF1772 domain-containing protein</fullName>
    </submittedName>
</protein>
<keyword evidence="3" id="KW-1185">Reference proteome</keyword>
<comment type="caution">
    <text evidence="2">The sequence shown here is derived from an EMBL/GenBank/DDBJ whole genome shotgun (WGS) entry which is preliminary data.</text>
</comment>
<accession>A0ABW5CJT5</accession>
<keyword evidence="1" id="KW-1133">Transmembrane helix</keyword>
<dbReference type="PANTHER" id="PTHR36535">
    <property type="entry name" value="YALI0E30327P"/>
    <property type="match status" value="1"/>
</dbReference>
<evidence type="ECO:0000313" key="2">
    <source>
        <dbReference type="EMBL" id="MFD2236263.1"/>
    </source>
</evidence>
<sequence length="146" mass="15347">MLQLAIAALVSAALFAGAALYISLVEHPARLGLADAPLLAQWKPSYRRALPIQSGLALAGGVAGVIVGYLATDWIWFAGSALLLANWPFTLSVIMPVNKRLMAIEEKEAGAESRALLVKWGKLHNIRSALGAATTLLYAWALAGAG</sequence>
<keyword evidence="1" id="KW-0812">Transmembrane</keyword>
<feature type="transmembrane region" description="Helical" evidence="1">
    <location>
        <begin position="75"/>
        <end position="97"/>
    </location>
</feature>
<dbReference type="InterPro" id="IPR013901">
    <property type="entry name" value="Anthrone_oxy"/>
</dbReference>
<dbReference type="PANTHER" id="PTHR36535:SF1">
    <property type="entry name" value="DUF1772 DOMAIN-CONTAINING PROTEIN"/>
    <property type="match status" value="1"/>
</dbReference>
<dbReference type="EMBL" id="JBHUIJ010000002">
    <property type="protein sequence ID" value="MFD2236263.1"/>
    <property type="molecule type" value="Genomic_DNA"/>
</dbReference>
<reference evidence="3" key="1">
    <citation type="journal article" date="2019" name="Int. J. Syst. Evol. Microbiol.">
        <title>The Global Catalogue of Microorganisms (GCM) 10K type strain sequencing project: providing services to taxonomists for standard genome sequencing and annotation.</title>
        <authorList>
            <consortium name="The Broad Institute Genomics Platform"/>
            <consortium name="The Broad Institute Genome Sequencing Center for Infectious Disease"/>
            <person name="Wu L."/>
            <person name="Ma J."/>
        </authorList>
    </citation>
    <scope>NUCLEOTIDE SEQUENCE [LARGE SCALE GENOMIC DNA]</scope>
    <source>
        <strain evidence="3">ZS-35-S2</strain>
    </source>
</reference>
<evidence type="ECO:0000313" key="3">
    <source>
        <dbReference type="Proteomes" id="UP001597371"/>
    </source>
</evidence>
<dbReference type="RefSeq" id="WP_209735779.1">
    <property type="nucleotide sequence ID" value="NZ_CP072611.1"/>
</dbReference>
<gene>
    <name evidence="2" type="ORF">ACFSKQ_02155</name>
</gene>
<name>A0ABW5CJT5_9HYPH</name>
<evidence type="ECO:0000256" key="1">
    <source>
        <dbReference type="SAM" id="Phobius"/>
    </source>
</evidence>
<dbReference type="Pfam" id="PF08592">
    <property type="entry name" value="Anthrone_oxy"/>
    <property type="match status" value="1"/>
</dbReference>
<proteinExistence type="predicted"/>
<feature type="transmembrane region" description="Helical" evidence="1">
    <location>
        <begin position="6"/>
        <end position="24"/>
    </location>
</feature>
<dbReference type="Proteomes" id="UP001597371">
    <property type="component" value="Unassembled WGS sequence"/>
</dbReference>
<keyword evidence="1" id="KW-0472">Membrane</keyword>